<dbReference type="GO" id="GO:0031625">
    <property type="term" value="F:ubiquitin protein ligase binding"/>
    <property type="evidence" value="ECO:0007669"/>
    <property type="project" value="TreeGrafter"/>
</dbReference>
<dbReference type="PANTHER" id="PTHR12740">
    <property type="entry name" value="JNK1/MAPK8-ASSOCIATED MEMBRANE PROTEIN"/>
    <property type="match status" value="1"/>
</dbReference>
<feature type="transmembrane region" description="Helical" evidence="1">
    <location>
        <begin position="204"/>
        <end position="223"/>
    </location>
</feature>
<keyword evidence="1" id="KW-0472">Membrane</keyword>
<protein>
    <recommendedName>
        <fullName evidence="4">JNK1/MAPK8-associated membrane protein</fullName>
    </recommendedName>
</protein>
<evidence type="ECO:0008006" key="4">
    <source>
        <dbReference type="Google" id="ProtNLM"/>
    </source>
</evidence>
<feature type="transmembrane region" description="Helical" evidence="1">
    <location>
        <begin position="144"/>
        <end position="168"/>
    </location>
</feature>
<dbReference type="InterPro" id="IPR008485">
    <property type="entry name" value="JAMP"/>
</dbReference>
<dbReference type="OrthoDB" id="5920264at2759"/>
<dbReference type="AlphaFoldDB" id="A0A653D6S9"/>
<keyword evidence="1" id="KW-1133">Transmembrane helix</keyword>
<proteinExistence type="predicted"/>
<reference evidence="2 3" key="1">
    <citation type="submission" date="2019-01" db="EMBL/GenBank/DDBJ databases">
        <authorList>
            <person name="Sayadi A."/>
        </authorList>
    </citation>
    <scope>NUCLEOTIDE SEQUENCE [LARGE SCALE GENOMIC DNA]</scope>
</reference>
<evidence type="ECO:0000313" key="2">
    <source>
        <dbReference type="EMBL" id="VEN55271.1"/>
    </source>
</evidence>
<sequence length="298" mass="33737">MACPGWYCGKVLMPDGELSGCGSCPRGFRRNDTTFICEPCTDTPALYDWLYLGFMVLLMLILHWFSIDLVSMRRTFSKDLLILHTTAFVEVLTASVFSLVMLPPFGSFNIHTCRVRSIADWYTLFHNPMPNFEKKLYCTQEAVYPLYTVVFVFYISCLVAMLTIRPWVCRRYFPRQSKMSIYAAMYFIPILLLAHAVIGGLIYYSYPYLTIILSVISVAAHFASKMDQSASALARGAVTDPRNLVILLGHWGLHAYGLIAVTQLKQPLTQAPLLMLVPLPTVFYILTARFTDPNSVGF</sequence>
<dbReference type="GO" id="GO:0036503">
    <property type="term" value="P:ERAD pathway"/>
    <property type="evidence" value="ECO:0007669"/>
    <property type="project" value="TreeGrafter"/>
</dbReference>
<dbReference type="EMBL" id="CAACVG010010223">
    <property type="protein sequence ID" value="VEN55271.1"/>
    <property type="molecule type" value="Genomic_DNA"/>
</dbReference>
<gene>
    <name evidence="2" type="ORF">CALMAC_LOCUS14497</name>
</gene>
<feature type="transmembrane region" description="Helical" evidence="1">
    <location>
        <begin position="49"/>
        <end position="69"/>
    </location>
</feature>
<feature type="transmembrane region" description="Helical" evidence="1">
    <location>
        <begin position="180"/>
        <end position="198"/>
    </location>
</feature>
<dbReference type="Proteomes" id="UP000410492">
    <property type="component" value="Unassembled WGS sequence"/>
</dbReference>
<evidence type="ECO:0000256" key="1">
    <source>
        <dbReference type="SAM" id="Phobius"/>
    </source>
</evidence>
<keyword evidence="1" id="KW-0812">Transmembrane</keyword>
<dbReference type="GO" id="GO:0006986">
    <property type="term" value="P:response to unfolded protein"/>
    <property type="evidence" value="ECO:0007669"/>
    <property type="project" value="InterPro"/>
</dbReference>
<accession>A0A653D6S9</accession>
<feature type="transmembrane region" description="Helical" evidence="1">
    <location>
        <begin position="244"/>
        <end position="262"/>
    </location>
</feature>
<keyword evidence="3" id="KW-1185">Reference proteome</keyword>
<organism evidence="2 3">
    <name type="scientific">Callosobruchus maculatus</name>
    <name type="common">Southern cowpea weevil</name>
    <name type="synonym">Pulse bruchid</name>
    <dbReference type="NCBI Taxonomy" id="64391"/>
    <lineage>
        <taxon>Eukaryota</taxon>
        <taxon>Metazoa</taxon>
        <taxon>Ecdysozoa</taxon>
        <taxon>Arthropoda</taxon>
        <taxon>Hexapoda</taxon>
        <taxon>Insecta</taxon>
        <taxon>Pterygota</taxon>
        <taxon>Neoptera</taxon>
        <taxon>Endopterygota</taxon>
        <taxon>Coleoptera</taxon>
        <taxon>Polyphaga</taxon>
        <taxon>Cucujiformia</taxon>
        <taxon>Chrysomeloidea</taxon>
        <taxon>Chrysomelidae</taxon>
        <taxon>Bruchinae</taxon>
        <taxon>Bruchini</taxon>
        <taxon>Callosobruchus</taxon>
    </lineage>
</organism>
<dbReference type="GO" id="GO:0016020">
    <property type="term" value="C:membrane"/>
    <property type="evidence" value="ECO:0007669"/>
    <property type="project" value="InterPro"/>
</dbReference>
<feature type="transmembrane region" description="Helical" evidence="1">
    <location>
        <begin position="81"/>
        <end position="102"/>
    </location>
</feature>
<evidence type="ECO:0000313" key="3">
    <source>
        <dbReference type="Proteomes" id="UP000410492"/>
    </source>
</evidence>
<name>A0A653D6S9_CALMS</name>
<feature type="transmembrane region" description="Helical" evidence="1">
    <location>
        <begin position="268"/>
        <end position="286"/>
    </location>
</feature>
<dbReference type="Pfam" id="PF05571">
    <property type="entry name" value="JAMP"/>
    <property type="match status" value="1"/>
</dbReference>
<dbReference type="PANTHER" id="PTHR12740:SF4">
    <property type="entry name" value="JNK1_MAPK8-ASSOCIATED MEMBRANE PROTEIN"/>
    <property type="match status" value="1"/>
</dbReference>